<dbReference type="EMBL" id="AP027272">
    <property type="protein sequence ID" value="BDX05108.1"/>
    <property type="molecule type" value="Genomic_DNA"/>
</dbReference>
<dbReference type="Proteomes" id="UP001333710">
    <property type="component" value="Chromosome"/>
</dbReference>
<reference evidence="2" key="1">
    <citation type="submission" date="2023-01" db="EMBL/GenBank/DDBJ databases">
        <title>Complete genome sequence of Planctobacterium marinum strain Dej080120_11.</title>
        <authorList>
            <person name="Ueki S."/>
            <person name="Maruyama F."/>
        </authorList>
    </citation>
    <scope>NUCLEOTIDE SEQUENCE</scope>
    <source>
        <strain evidence="2">Dej080120_11</strain>
    </source>
</reference>
<dbReference type="RefSeq" id="WP_338291068.1">
    <property type="nucleotide sequence ID" value="NZ_AP027272.1"/>
</dbReference>
<evidence type="ECO:0000313" key="3">
    <source>
        <dbReference type="Proteomes" id="UP001333710"/>
    </source>
</evidence>
<dbReference type="KEGG" id="pmaw:MACH26_06290"/>
<organism evidence="2 3">
    <name type="scientific">Planctobacterium marinum</name>
    <dbReference type="NCBI Taxonomy" id="1631968"/>
    <lineage>
        <taxon>Bacteria</taxon>
        <taxon>Pseudomonadati</taxon>
        <taxon>Pseudomonadota</taxon>
        <taxon>Gammaproteobacteria</taxon>
        <taxon>Alteromonadales</taxon>
        <taxon>Alteromonadaceae</taxon>
        <taxon>Planctobacterium</taxon>
    </lineage>
</organism>
<proteinExistence type="predicted"/>
<evidence type="ECO:0000256" key="1">
    <source>
        <dbReference type="SAM" id="SignalP"/>
    </source>
</evidence>
<evidence type="ECO:0000313" key="2">
    <source>
        <dbReference type="EMBL" id="BDX05108.1"/>
    </source>
</evidence>
<dbReference type="Pfam" id="PF20531">
    <property type="entry name" value="DUF6746"/>
    <property type="match status" value="1"/>
</dbReference>
<feature type="signal peptide" evidence="1">
    <location>
        <begin position="1"/>
        <end position="21"/>
    </location>
</feature>
<name>A0AA48HDQ9_9ALTE</name>
<dbReference type="AlphaFoldDB" id="A0AA48HDQ9"/>
<feature type="chain" id="PRO_5041419068" evidence="1">
    <location>
        <begin position="22"/>
        <end position="129"/>
    </location>
</feature>
<protein>
    <submittedName>
        <fullName evidence="2">Uncharacterized protein</fullName>
    </submittedName>
</protein>
<gene>
    <name evidence="2" type="ORF">MACH26_06290</name>
</gene>
<accession>A0AA48HDQ9</accession>
<sequence length="129" mass="14460">MKKLLLSSIAVSFLMAPTLFADEEYNHFPALQATDTSVAICNLNNFNAKLQAILNKPQIEVEDMVKVHELTYTLENAVQRLQQDLVVIADDLERAHKASESLQQDVLRTSSNAYLSALELLLQPKECKS</sequence>
<keyword evidence="3" id="KW-1185">Reference proteome</keyword>
<keyword evidence="1" id="KW-0732">Signal</keyword>
<dbReference type="InterPro" id="IPR046634">
    <property type="entry name" value="DUF6746"/>
</dbReference>